<gene>
    <name evidence="1" type="ORF">FLM9_995</name>
</gene>
<dbReference type="Proteomes" id="UP000182631">
    <property type="component" value="Unassembled WGS sequence"/>
</dbReference>
<accession>A0A164YXF3</accession>
<sequence>MESLSVHGPARCWRTGLVLNGMWGLAKPVFQVKVSNFT</sequence>
<evidence type="ECO:0000313" key="2">
    <source>
        <dbReference type="Proteomes" id="UP000182631"/>
    </source>
</evidence>
<organism evidence="1 2">
    <name type="scientific">Candidatus Synechococcus spongiarum</name>
    <dbReference type="NCBI Taxonomy" id="431041"/>
    <lineage>
        <taxon>Bacteria</taxon>
        <taxon>Bacillati</taxon>
        <taxon>Cyanobacteriota</taxon>
        <taxon>Cyanophyceae</taxon>
        <taxon>Synechococcales</taxon>
        <taxon>Synechococcaceae</taxon>
        <taxon>Synechococcus</taxon>
    </lineage>
</organism>
<protein>
    <submittedName>
        <fullName evidence="1">Uncharacterized protein</fullName>
    </submittedName>
</protein>
<keyword evidence="2" id="KW-1185">Reference proteome</keyword>
<dbReference type="EMBL" id="FITM01000105">
    <property type="protein sequence ID" value="SAY38974.1"/>
    <property type="molecule type" value="Genomic_DNA"/>
</dbReference>
<reference evidence="2" key="1">
    <citation type="submission" date="2016-02" db="EMBL/GenBank/DDBJ databases">
        <authorList>
            <person name="liu f."/>
        </authorList>
    </citation>
    <scope>NUCLEOTIDE SEQUENCE [LARGE SCALE GENOMIC DNA]</scope>
</reference>
<name>A0A164YXF3_9SYNE</name>
<evidence type="ECO:0000313" key="1">
    <source>
        <dbReference type="EMBL" id="SAY38974.1"/>
    </source>
</evidence>
<proteinExistence type="predicted"/>
<dbReference type="AlphaFoldDB" id="A0A164YXF3"/>